<evidence type="ECO:0000256" key="4">
    <source>
        <dbReference type="ARBA" id="ARBA00022801"/>
    </source>
</evidence>
<feature type="active site" description="Charge relay system" evidence="5">
    <location>
        <position position="131"/>
    </location>
</feature>
<dbReference type="GeneID" id="33559613"/>
<dbReference type="Pfam" id="PF01425">
    <property type="entry name" value="Amidase"/>
    <property type="match status" value="1"/>
</dbReference>
<dbReference type="InterPro" id="IPR020556">
    <property type="entry name" value="Amidase_CS"/>
</dbReference>
<dbReference type="GO" id="GO:0004040">
    <property type="term" value="F:amidase activity"/>
    <property type="evidence" value="ECO:0007669"/>
    <property type="project" value="UniProtKB-EC"/>
</dbReference>
<dbReference type="AlphaFoldDB" id="A0A1Y1UNE3"/>
<accession>A0A1Y1UNE3</accession>
<comment type="similarity">
    <text evidence="2">Belongs to the amidase family.</text>
</comment>
<dbReference type="RefSeq" id="XP_021873363.1">
    <property type="nucleotide sequence ID" value="XM_022017804.1"/>
</dbReference>
<dbReference type="FunCoup" id="A0A1Y1UNE3">
    <property type="interactions" value="29"/>
</dbReference>
<feature type="active site" description="Charge relay system" evidence="5">
    <location>
        <position position="204"/>
    </location>
</feature>
<keyword evidence="8" id="KW-1185">Reference proteome</keyword>
<sequence length="538" mass="58083">MSSDWQAQAQAFKDRLKSSIPLECQIPSHLLPLPPDCSRITTSCGLFSTFELEILALDATELRDRLASRQYKALEVASVYCKAAAVAHQATNCLMAFFPDVAMERARWLDEELARTGETVGPLHGLPVSLKDIVSVTGQQNTMGILSTVKTMDFDAAITSALRDCGAVFFAKTTCPQTVMHLETHSFLGPTLNPFKTSHTAGGSSGGESALLALRASSIGVGTDIGGSIRGPAALCGIYGFKPTLGRLPLSGVISPMSGQSSIIGTNGPIARSARDLDLFMSAALGTEPWNIDHSCIKMPWKLDDVTFIGGPQPKVGVMRHDGVVMPQPPMRRALQVVVDKLQAAHVTIVEVAPFDCKESWEIARRAYFTDGGKRVREAIKASGEPILPLTQWILDQGAGELSATDVIDLNNRRTAHQAAYHKWFASLQIDVLLCPPAPGPAPKLGTSKYWGYTSMFNVLDVPAGVFPAGLYVDASDVREGRTEFWGASDRQAWEAYSPEAFAGLPLGLQVVGRKWEDEKVVRAILIIDQIVHASGVR</sequence>
<evidence type="ECO:0000259" key="6">
    <source>
        <dbReference type="Pfam" id="PF01425"/>
    </source>
</evidence>
<dbReference type="EC" id="3.5.1.4" evidence="3"/>
<protein>
    <recommendedName>
        <fullName evidence="3">amidase</fullName>
        <ecNumber evidence="3">3.5.1.4</ecNumber>
    </recommendedName>
</protein>
<dbReference type="PANTHER" id="PTHR46072:SF4">
    <property type="entry name" value="AMIDASE C550.07-RELATED"/>
    <property type="match status" value="1"/>
</dbReference>
<dbReference type="Proteomes" id="UP000193218">
    <property type="component" value="Unassembled WGS sequence"/>
</dbReference>
<evidence type="ECO:0000256" key="3">
    <source>
        <dbReference type="ARBA" id="ARBA00012922"/>
    </source>
</evidence>
<evidence type="ECO:0000256" key="5">
    <source>
        <dbReference type="PIRSR" id="PIRSR001221-1"/>
    </source>
</evidence>
<dbReference type="InterPro" id="IPR023631">
    <property type="entry name" value="Amidase_dom"/>
</dbReference>
<evidence type="ECO:0000256" key="1">
    <source>
        <dbReference type="ARBA" id="ARBA00001311"/>
    </source>
</evidence>
<dbReference type="InParanoid" id="A0A1Y1UNE3"/>
<keyword evidence="4" id="KW-0378">Hydrolase</keyword>
<proteinExistence type="inferred from homology"/>
<dbReference type="OrthoDB" id="6428749at2759"/>
<dbReference type="PIRSF" id="PIRSF001221">
    <property type="entry name" value="Amidase_fungi"/>
    <property type="match status" value="1"/>
</dbReference>
<dbReference type="STRING" id="4999.A0A1Y1UNE3"/>
<feature type="domain" description="Amidase" evidence="6">
    <location>
        <begin position="76"/>
        <end position="521"/>
    </location>
</feature>
<name>A0A1Y1UNE3_9TREE</name>
<reference evidence="7 8" key="1">
    <citation type="submission" date="2017-03" db="EMBL/GenBank/DDBJ databases">
        <title>Widespread Adenine N6-methylation of Active Genes in Fungi.</title>
        <authorList>
            <consortium name="DOE Joint Genome Institute"/>
            <person name="Mondo S.J."/>
            <person name="Dannebaum R.O."/>
            <person name="Kuo R.C."/>
            <person name="Louie K.B."/>
            <person name="Bewick A.J."/>
            <person name="Labutti K."/>
            <person name="Haridas S."/>
            <person name="Kuo A."/>
            <person name="Salamov A."/>
            <person name="Ahrendt S.R."/>
            <person name="Lau R."/>
            <person name="Bowen B.P."/>
            <person name="Lipzen A."/>
            <person name="Sullivan W."/>
            <person name="Andreopoulos W.B."/>
            <person name="Clum A."/>
            <person name="Lindquist E."/>
            <person name="Daum C."/>
            <person name="Northen T.R."/>
            <person name="Ramamoorthy G."/>
            <person name="Schmitz R.J."/>
            <person name="Gryganskyi A."/>
            <person name="Culley D."/>
            <person name="Magnuson J."/>
            <person name="James T.Y."/>
            <person name="O'Malley M.A."/>
            <person name="Stajich J.E."/>
            <person name="Spatafora J.W."/>
            <person name="Visel A."/>
            <person name="Grigoriev I.V."/>
        </authorList>
    </citation>
    <scope>NUCLEOTIDE SEQUENCE [LARGE SCALE GENOMIC DNA]</scope>
    <source>
        <strain evidence="7 8">NRRL Y-17943</strain>
    </source>
</reference>
<dbReference type="PROSITE" id="PS00571">
    <property type="entry name" value="AMIDASES"/>
    <property type="match status" value="1"/>
</dbReference>
<evidence type="ECO:0000313" key="7">
    <source>
        <dbReference type="EMBL" id="ORX39578.1"/>
    </source>
</evidence>
<gene>
    <name evidence="7" type="ORF">BD324DRAFT_648218</name>
</gene>
<evidence type="ECO:0000313" key="8">
    <source>
        <dbReference type="Proteomes" id="UP000193218"/>
    </source>
</evidence>
<dbReference type="InterPro" id="IPR036928">
    <property type="entry name" value="AS_sf"/>
</dbReference>
<dbReference type="EMBL" id="NBSH01000002">
    <property type="protein sequence ID" value="ORX39578.1"/>
    <property type="molecule type" value="Genomic_DNA"/>
</dbReference>
<dbReference type="PANTHER" id="PTHR46072">
    <property type="entry name" value="AMIDASE-RELATED-RELATED"/>
    <property type="match status" value="1"/>
</dbReference>
<dbReference type="SUPFAM" id="SSF75304">
    <property type="entry name" value="Amidase signature (AS) enzymes"/>
    <property type="match status" value="1"/>
</dbReference>
<comment type="catalytic activity">
    <reaction evidence="1">
        <text>a monocarboxylic acid amide + H2O = a monocarboxylate + NH4(+)</text>
        <dbReference type="Rhea" id="RHEA:12020"/>
        <dbReference type="ChEBI" id="CHEBI:15377"/>
        <dbReference type="ChEBI" id="CHEBI:28938"/>
        <dbReference type="ChEBI" id="CHEBI:35757"/>
        <dbReference type="ChEBI" id="CHEBI:83628"/>
        <dbReference type="EC" id="3.5.1.4"/>
    </reaction>
</comment>
<dbReference type="Gene3D" id="3.90.1300.10">
    <property type="entry name" value="Amidase signature (AS) domain"/>
    <property type="match status" value="1"/>
</dbReference>
<feature type="active site" description="Acyl-ester intermediate" evidence="5">
    <location>
        <position position="228"/>
    </location>
</feature>
<comment type="caution">
    <text evidence="7">The sequence shown here is derived from an EMBL/GenBank/DDBJ whole genome shotgun (WGS) entry which is preliminary data.</text>
</comment>
<organism evidence="7 8">
    <name type="scientific">Kockovaella imperatae</name>
    <dbReference type="NCBI Taxonomy" id="4999"/>
    <lineage>
        <taxon>Eukaryota</taxon>
        <taxon>Fungi</taxon>
        <taxon>Dikarya</taxon>
        <taxon>Basidiomycota</taxon>
        <taxon>Agaricomycotina</taxon>
        <taxon>Tremellomycetes</taxon>
        <taxon>Tremellales</taxon>
        <taxon>Cuniculitremaceae</taxon>
        <taxon>Kockovaella</taxon>
    </lineage>
</organism>
<evidence type="ECO:0000256" key="2">
    <source>
        <dbReference type="ARBA" id="ARBA00009199"/>
    </source>
</evidence>